<dbReference type="Proteomes" id="UP000036196">
    <property type="component" value="Unassembled WGS sequence"/>
</dbReference>
<proteinExistence type="predicted"/>
<accession>A0A0J5KH54</accession>
<keyword evidence="3" id="KW-1185">Reference proteome</keyword>
<dbReference type="AlphaFoldDB" id="A0A0J5KH54"/>
<name>A0A0J5KH54_PLUGE</name>
<comment type="caution">
    <text evidence="2">The sequence shown here is derived from an EMBL/GenBank/DDBJ whole genome shotgun (WGS) entry which is preliminary data.</text>
</comment>
<evidence type="ECO:0000313" key="2">
    <source>
        <dbReference type="EMBL" id="KMK05810.1"/>
    </source>
</evidence>
<evidence type="ECO:0000313" key="3">
    <source>
        <dbReference type="Proteomes" id="UP000036196"/>
    </source>
</evidence>
<sequence>MKLLTSALMAIAVGFNINHVQADVFSGFQGSIDGGIPAYTRDINANNKPYWCTQRKLLQKSCSVVSISSNKRVAIVTSHTGSKACAGGFYGVVDRANGDAMDVFPTKGQLNIDQVCSTDFKVGFIKPTNRNTLASVALYYKGKIVEVLDYSE</sequence>
<feature type="signal peptide" evidence="1">
    <location>
        <begin position="1"/>
        <end position="22"/>
    </location>
</feature>
<reference evidence="2 3" key="1">
    <citation type="submission" date="2015-05" db="EMBL/GenBank/DDBJ databases">
        <title>Genome sequences of Pluralibacter gergoviae.</title>
        <authorList>
            <person name="Greninger A.L."/>
            <person name="Miller S."/>
        </authorList>
    </citation>
    <scope>NUCLEOTIDE SEQUENCE [LARGE SCALE GENOMIC DNA]</scope>
    <source>
        <strain evidence="2 3">JS81F13</strain>
    </source>
</reference>
<dbReference type="EMBL" id="LDZF01000059">
    <property type="protein sequence ID" value="KMK05810.1"/>
    <property type="molecule type" value="Genomic_DNA"/>
</dbReference>
<organism evidence="2 3">
    <name type="scientific">Pluralibacter gergoviae</name>
    <name type="common">Enterobacter gergoviae</name>
    <dbReference type="NCBI Taxonomy" id="61647"/>
    <lineage>
        <taxon>Bacteria</taxon>
        <taxon>Pseudomonadati</taxon>
        <taxon>Pseudomonadota</taxon>
        <taxon>Gammaproteobacteria</taxon>
        <taxon>Enterobacterales</taxon>
        <taxon>Enterobacteriaceae</taxon>
        <taxon>Pluralibacter</taxon>
    </lineage>
</organism>
<dbReference type="RefSeq" id="WP_048281172.1">
    <property type="nucleotide sequence ID" value="NZ_LDZF01000059.1"/>
</dbReference>
<dbReference type="PATRIC" id="fig|61647.15.peg.4600"/>
<keyword evidence="1" id="KW-0732">Signal</keyword>
<protein>
    <submittedName>
        <fullName evidence="2">Uncharacterized protein</fullName>
    </submittedName>
</protein>
<gene>
    <name evidence="2" type="ORF">ABW06_25470</name>
</gene>
<feature type="chain" id="PRO_5005262412" evidence="1">
    <location>
        <begin position="23"/>
        <end position="152"/>
    </location>
</feature>
<evidence type="ECO:0000256" key="1">
    <source>
        <dbReference type="SAM" id="SignalP"/>
    </source>
</evidence>